<feature type="compositionally biased region" description="Basic and acidic residues" evidence="1">
    <location>
        <begin position="18"/>
        <end position="31"/>
    </location>
</feature>
<organism evidence="2 3">
    <name type="scientific">Pseudoneurospora amorphoporcata</name>
    <dbReference type="NCBI Taxonomy" id="241081"/>
    <lineage>
        <taxon>Eukaryota</taxon>
        <taxon>Fungi</taxon>
        <taxon>Dikarya</taxon>
        <taxon>Ascomycota</taxon>
        <taxon>Pezizomycotina</taxon>
        <taxon>Sordariomycetes</taxon>
        <taxon>Sordariomycetidae</taxon>
        <taxon>Sordariales</taxon>
        <taxon>Sordariaceae</taxon>
        <taxon>Pseudoneurospora</taxon>
    </lineage>
</organism>
<proteinExistence type="predicted"/>
<name>A0AAN6NK47_9PEZI</name>
<dbReference type="EMBL" id="MU859439">
    <property type="protein sequence ID" value="KAK3947025.1"/>
    <property type="molecule type" value="Genomic_DNA"/>
</dbReference>
<evidence type="ECO:0000313" key="2">
    <source>
        <dbReference type="EMBL" id="KAK3947025.1"/>
    </source>
</evidence>
<sequence>MPVTVQLPGSFASGHPTENIKETDQRSRAENELAPQIESVKNDNKYNFVYDCITSQTFGDYLGDIASLPPTRRWVWYCKHRACPDYYSAWSCRTNFLQSTARIPPQPHGRADSQ</sequence>
<dbReference type="AlphaFoldDB" id="A0AAN6NK47"/>
<evidence type="ECO:0000313" key="3">
    <source>
        <dbReference type="Proteomes" id="UP001303222"/>
    </source>
</evidence>
<gene>
    <name evidence="2" type="ORF">QBC32DRAFT_355780</name>
</gene>
<accession>A0AAN6NK47</accession>
<dbReference type="Proteomes" id="UP001303222">
    <property type="component" value="Unassembled WGS sequence"/>
</dbReference>
<keyword evidence="3" id="KW-1185">Reference proteome</keyword>
<reference evidence="2" key="1">
    <citation type="journal article" date="2023" name="Mol. Phylogenet. Evol.">
        <title>Genome-scale phylogeny and comparative genomics of the fungal order Sordariales.</title>
        <authorList>
            <person name="Hensen N."/>
            <person name="Bonometti L."/>
            <person name="Westerberg I."/>
            <person name="Brannstrom I.O."/>
            <person name="Guillou S."/>
            <person name="Cros-Aarteil S."/>
            <person name="Calhoun S."/>
            <person name="Haridas S."/>
            <person name="Kuo A."/>
            <person name="Mondo S."/>
            <person name="Pangilinan J."/>
            <person name="Riley R."/>
            <person name="LaButti K."/>
            <person name="Andreopoulos B."/>
            <person name="Lipzen A."/>
            <person name="Chen C."/>
            <person name="Yan M."/>
            <person name="Daum C."/>
            <person name="Ng V."/>
            <person name="Clum A."/>
            <person name="Steindorff A."/>
            <person name="Ohm R.A."/>
            <person name="Martin F."/>
            <person name="Silar P."/>
            <person name="Natvig D.O."/>
            <person name="Lalanne C."/>
            <person name="Gautier V."/>
            <person name="Ament-Velasquez S.L."/>
            <person name="Kruys A."/>
            <person name="Hutchinson M.I."/>
            <person name="Powell A.J."/>
            <person name="Barry K."/>
            <person name="Miller A.N."/>
            <person name="Grigoriev I.V."/>
            <person name="Debuchy R."/>
            <person name="Gladieux P."/>
            <person name="Hiltunen Thoren M."/>
            <person name="Johannesson H."/>
        </authorList>
    </citation>
    <scope>NUCLEOTIDE SEQUENCE</scope>
    <source>
        <strain evidence="2">CBS 626.80</strain>
    </source>
</reference>
<evidence type="ECO:0000256" key="1">
    <source>
        <dbReference type="SAM" id="MobiDB-lite"/>
    </source>
</evidence>
<protein>
    <submittedName>
        <fullName evidence="2">Uncharacterized protein</fullName>
    </submittedName>
</protein>
<feature type="region of interest" description="Disordered" evidence="1">
    <location>
        <begin position="1"/>
        <end position="31"/>
    </location>
</feature>
<comment type="caution">
    <text evidence="2">The sequence shown here is derived from an EMBL/GenBank/DDBJ whole genome shotgun (WGS) entry which is preliminary data.</text>
</comment>
<reference evidence="2" key="2">
    <citation type="submission" date="2023-06" db="EMBL/GenBank/DDBJ databases">
        <authorList>
            <consortium name="Lawrence Berkeley National Laboratory"/>
            <person name="Mondo S.J."/>
            <person name="Hensen N."/>
            <person name="Bonometti L."/>
            <person name="Westerberg I."/>
            <person name="Brannstrom I.O."/>
            <person name="Guillou S."/>
            <person name="Cros-Aarteil S."/>
            <person name="Calhoun S."/>
            <person name="Haridas S."/>
            <person name="Kuo A."/>
            <person name="Pangilinan J."/>
            <person name="Riley R."/>
            <person name="Labutti K."/>
            <person name="Andreopoulos B."/>
            <person name="Lipzen A."/>
            <person name="Chen C."/>
            <person name="Yanf M."/>
            <person name="Daum C."/>
            <person name="Ng V."/>
            <person name="Clum A."/>
            <person name="Steindorff A."/>
            <person name="Ohm R."/>
            <person name="Martin F."/>
            <person name="Silar P."/>
            <person name="Natvig D."/>
            <person name="Lalanne C."/>
            <person name="Gautier V."/>
            <person name="Ament-Velasquez S.L."/>
            <person name="Kruys A."/>
            <person name="Hutchinson M.I."/>
            <person name="Powell A.J."/>
            <person name="Barry K."/>
            <person name="Miller A.N."/>
            <person name="Grigoriev I.V."/>
            <person name="Debuchy R."/>
            <person name="Gladieux P."/>
            <person name="Thoren M.H."/>
            <person name="Johannesson H."/>
        </authorList>
    </citation>
    <scope>NUCLEOTIDE SEQUENCE</scope>
    <source>
        <strain evidence="2">CBS 626.80</strain>
    </source>
</reference>